<dbReference type="Proteomes" id="UP000006753">
    <property type="component" value="Unassembled WGS sequence"/>
</dbReference>
<accession>K1X9T3</accession>
<dbReference type="AlphaFoldDB" id="K1X9T3"/>
<reference evidence="2 3" key="1">
    <citation type="journal article" date="2012" name="BMC Genomics">
        <title>Sequencing the genome of Marssonina brunnea reveals fungus-poplar co-evolution.</title>
        <authorList>
            <person name="Zhu S."/>
            <person name="Cao Y.-Z."/>
            <person name="Jiang C."/>
            <person name="Tan B.-Y."/>
            <person name="Wang Z."/>
            <person name="Feng S."/>
            <person name="Zhang L."/>
            <person name="Su X.-H."/>
            <person name="Brejova B."/>
            <person name="Vinar T."/>
            <person name="Xu M."/>
            <person name="Wang M.-X."/>
            <person name="Zhang S.-G."/>
            <person name="Huang M.-R."/>
            <person name="Wu R."/>
            <person name="Zhou Y."/>
        </authorList>
    </citation>
    <scope>NUCLEOTIDE SEQUENCE [LARGE SCALE GENOMIC DNA]</scope>
    <source>
        <strain evidence="2 3">MB_m1</strain>
    </source>
</reference>
<evidence type="ECO:0000256" key="1">
    <source>
        <dbReference type="SAM" id="SignalP"/>
    </source>
</evidence>
<dbReference type="OrthoDB" id="3564999at2759"/>
<evidence type="ECO:0000313" key="2">
    <source>
        <dbReference type="EMBL" id="EKD17483.1"/>
    </source>
</evidence>
<keyword evidence="1" id="KW-0732">Signal</keyword>
<dbReference type="EMBL" id="JH921436">
    <property type="protein sequence ID" value="EKD17483.1"/>
    <property type="molecule type" value="Genomic_DNA"/>
</dbReference>
<keyword evidence="3" id="KW-1185">Reference proteome</keyword>
<evidence type="ECO:0000313" key="3">
    <source>
        <dbReference type="Proteomes" id="UP000006753"/>
    </source>
</evidence>
<sequence length="91" mass="9526">MRGATFFSYALVALTVGVTATPADVDEKREAFDIPGLALAAKIGTVNDGKMFEARDGAATDPILALPAPTPGVPQVLFTRYATASKISKDR</sequence>
<feature type="signal peptide" evidence="1">
    <location>
        <begin position="1"/>
        <end position="20"/>
    </location>
</feature>
<protein>
    <submittedName>
        <fullName evidence="2">Uncharacterized protein</fullName>
    </submittedName>
</protein>
<dbReference type="KEGG" id="mbe:MBM_04344"/>
<dbReference type="InParanoid" id="K1X9T3"/>
<name>K1X9T3_MARBU</name>
<feature type="chain" id="PRO_5003855019" evidence="1">
    <location>
        <begin position="21"/>
        <end position="91"/>
    </location>
</feature>
<dbReference type="HOGENOM" id="CLU_2427478_0_0_1"/>
<gene>
    <name evidence="2" type="ORF">MBM_04344</name>
</gene>
<organism evidence="2 3">
    <name type="scientific">Marssonina brunnea f. sp. multigermtubi (strain MB_m1)</name>
    <name type="common">Marssonina leaf spot fungus</name>
    <dbReference type="NCBI Taxonomy" id="1072389"/>
    <lineage>
        <taxon>Eukaryota</taxon>
        <taxon>Fungi</taxon>
        <taxon>Dikarya</taxon>
        <taxon>Ascomycota</taxon>
        <taxon>Pezizomycotina</taxon>
        <taxon>Leotiomycetes</taxon>
        <taxon>Helotiales</taxon>
        <taxon>Drepanopezizaceae</taxon>
        <taxon>Drepanopeziza</taxon>
    </lineage>
</organism>
<proteinExistence type="predicted"/>